<keyword evidence="1" id="KW-0472">Membrane</keyword>
<reference evidence="3" key="1">
    <citation type="submission" date="2016-10" db="EMBL/GenBank/DDBJ databases">
        <authorList>
            <person name="Varghese N."/>
            <person name="Submissions S."/>
        </authorList>
    </citation>
    <scope>NUCLEOTIDE SEQUENCE [LARGE SCALE GENOMIC DNA]</scope>
    <source>
        <strain evidence="3">S9</strain>
    </source>
</reference>
<protein>
    <submittedName>
        <fullName evidence="2">Uncharacterized protein</fullName>
    </submittedName>
</protein>
<evidence type="ECO:0000313" key="3">
    <source>
        <dbReference type="Proteomes" id="UP000198571"/>
    </source>
</evidence>
<accession>A0A1H9WZM4</accession>
<keyword evidence="1" id="KW-0812">Transmembrane</keyword>
<feature type="transmembrane region" description="Helical" evidence="1">
    <location>
        <begin position="7"/>
        <end position="35"/>
    </location>
</feature>
<keyword evidence="1" id="KW-1133">Transmembrane helix</keyword>
<evidence type="ECO:0000313" key="2">
    <source>
        <dbReference type="EMBL" id="SES39289.1"/>
    </source>
</evidence>
<organism evidence="2 3">
    <name type="scientific">Salipaludibacillus aurantiacus</name>
    <dbReference type="NCBI Taxonomy" id="1601833"/>
    <lineage>
        <taxon>Bacteria</taxon>
        <taxon>Bacillati</taxon>
        <taxon>Bacillota</taxon>
        <taxon>Bacilli</taxon>
        <taxon>Bacillales</taxon>
        <taxon>Bacillaceae</taxon>
    </lineage>
</organism>
<evidence type="ECO:0000256" key="1">
    <source>
        <dbReference type="SAM" id="Phobius"/>
    </source>
</evidence>
<gene>
    <name evidence="2" type="ORF">SAMN05518684_12212</name>
</gene>
<keyword evidence="3" id="KW-1185">Reference proteome</keyword>
<proteinExistence type="predicted"/>
<sequence length="37" mass="3687">MGKVQKAVIIVLLVGAAAVVVTYTILTILAIVYGAGG</sequence>
<dbReference type="EMBL" id="FOGT01000022">
    <property type="protein sequence ID" value="SES39289.1"/>
    <property type="molecule type" value="Genomic_DNA"/>
</dbReference>
<name>A0A1H9WZM4_9BACI</name>
<dbReference type="Proteomes" id="UP000198571">
    <property type="component" value="Unassembled WGS sequence"/>
</dbReference>
<dbReference type="STRING" id="1601833.SAMN05518684_12212"/>
<dbReference type="AlphaFoldDB" id="A0A1H9WZM4"/>